<evidence type="ECO:0000313" key="4">
    <source>
        <dbReference type="Proteomes" id="UP000663801"/>
    </source>
</evidence>
<dbReference type="Pfam" id="PF00144">
    <property type="entry name" value="Beta-lactamase"/>
    <property type="match status" value="1"/>
</dbReference>
<dbReference type="InterPro" id="IPR001466">
    <property type="entry name" value="Beta-lactam-related"/>
</dbReference>
<evidence type="ECO:0000313" key="3">
    <source>
        <dbReference type="EMBL" id="MBM9476604.1"/>
    </source>
</evidence>
<dbReference type="PANTHER" id="PTHR46825:SF15">
    <property type="entry name" value="BETA-LACTAMASE-RELATED DOMAIN-CONTAINING PROTEIN"/>
    <property type="match status" value="1"/>
</dbReference>
<evidence type="ECO:0000259" key="2">
    <source>
        <dbReference type="Pfam" id="PF11954"/>
    </source>
</evidence>
<dbReference type="InterPro" id="IPR021860">
    <property type="entry name" value="Peptidase_S12_Pab87-rel_C"/>
</dbReference>
<dbReference type="GO" id="GO:0016787">
    <property type="term" value="F:hydrolase activity"/>
    <property type="evidence" value="ECO:0007669"/>
    <property type="project" value="UniProtKB-KW"/>
</dbReference>
<dbReference type="PANTHER" id="PTHR46825">
    <property type="entry name" value="D-ALANYL-D-ALANINE-CARBOXYPEPTIDASE/ENDOPEPTIDASE AMPH"/>
    <property type="match status" value="1"/>
</dbReference>
<evidence type="ECO:0000259" key="1">
    <source>
        <dbReference type="Pfam" id="PF00144"/>
    </source>
</evidence>
<dbReference type="SUPFAM" id="SSF56601">
    <property type="entry name" value="beta-lactamase/transpeptidase-like"/>
    <property type="match status" value="1"/>
</dbReference>
<dbReference type="Gene3D" id="2.40.128.600">
    <property type="match status" value="1"/>
</dbReference>
<keyword evidence="3" id="KW-0378">Hydrolase</keyword>
<dbReference type="Pfam" id="PF11954">
    <property type="entry name" value="DUF3471"/>
    <property type="match status" value="1"/>
</dbReference>
<dbReference type="InterPro" id="IPR050491">
    <property type="entry name" value="AmpC-like"/>
</dbReference>
<name>A0A938YK25_9ACTN</name>
<protein>
    <submittedName>
        <fullName evidence="3">Serine hydrolase</fullName>
    </submittedName>
</protein>
<proteinExistence type="predicted"/>
<sequence length="469" mass="48371">MAVAVVHGGETVFAQGYGVRRVGSPETVDADTVFQMASLSKPVGATVVAKEVGDGTVTWDTPVADHLPGFTLSDPTVTAQVTIADMYSHRSGLPNHAGDDLEDLGYDQQQILDRLRYLPLNPFRAVYNYTNYGLTAAGVAVADAAGTDWSTLSQRDVYGPLGMDDTSSDYATFAAAPNHAAGHVKVDGQYAAAWLRDPDGQSPAGGLSSTVNDFATWMTMVLAGGKTADGTQLIDGAALRAALTPTMRAADGSPVPQTIDARTGFYGHGFGVSSDASGRVRLSHSGAFGAGAGTSFLLIPNLDLGIVVLTNAAAEGSAEAIVNEFADAAELGAPQQDWYTLFHDALAGVTAPQGELVGQTPPADPAPAAANSTYVGTYQSDYFGPATVSEVDGGLVLTAGPRGDTFPLTHWDGSTFTLEPVGDRKADTPAGENVADGSISQVTFTPAGDTAGSVTVEAWDKEGLGTFTR</sequence>
<comment type="caution">
    <text evidence="3">The sequence shown here is derived from an EMBL/GenBank/DDBJ whole genome shotgun (WGS) entry which is preliminary data.</text>
</comment>
<keyword evidence="4" id="KW-1185">Reference proteome</keyword>
<reference evidence="3" key="1">
    <citation type="submission" date="2021-01" db="EMBL/GenBank/DDBJ databases">
        <title>KCTC 19127 draft genome.</title>
        <authorList>
            <person name="An D."/>
        </authorList>
    </citation>
    <scope>NUCLEOTIDE SEQUENCE</scope>
    <source>
        <strain evidence="3">KCTC 19127</strain>
    </source>
</reference>
<feature type="domain" description="Beta-lactamase-related" evidence="1">
    <location>
        <begin position="1"/>
        <end position="320"/>
    </location>
</feature>
<dbReference type="InterPro" id="IPR012338">
    <property type="entry name" value="Beta-lactam/transpept-like"/>
</dbReference>
<accession>A0A938YK25</accession>
<feature type="domain" description="Peptidase S12 Pab87-related C-terminal" evidence="2">
    <location>
        <begin position="361"/>
        <end position="436"/>
    </location>
</feature>
<dbReference type="EMBL" id="JAERWL010000008">
    <property type="protein sequence ID" value="MBM9476604.1"/>
    <property type="molecule type" value="Genomic_DNA"/>
</dbReference>
<dbReference type="Proteomes" id="UP000663801">
    <property type="component" value="Unassembled WGS sequence"/>
</dbReference>
<dbReference type="Gene3D" id="3.40.710.10">
    <property type="entry name" value="DD-peptidase/beta-lactamase superfamily"/>
    <property type="match status" value="1"/>
</dbReference>
<dbReference type="AlphaFoldDB" id="A0A938YK25"/>
<gene>
    <name evidence="3" type="ORF">JL107_09135</name>
</gene>
<organism evidence="3 4">
    <name type="scientific">Nakamurella flavida</name>
    <dbReference type="NCBI Taxonomy" id="363630"/>
    <lineage>
        <taxon>Bacteria</taxon>
        <taxon>Bacillati</taxon>
        <taxon>Actinomycetota</taxon>
        <taxon>Actinomycetes</taxon>
        <taxon>Nakamurellales</taxon>
        <taxon>Nakamurellaceae</taxon>
        <taxon>Nakamurella</taxon>
    </lineage>
</organism>